<proteinExistence type="predicted"/>
<dbReference type="SUPFAM" id="SSF47661">
    <property type="entry name" value="t-snare proteins"/>
    <property type="match status" value="1"/>
</dbReference>
<keyword evidence="4" id="KW-0472">Membrane</keyword>
<evidence type="ECO:0000313" key="6">
    <source>
        <dbReference type="EMBL" id="KAK9017727.1"/>
    </source>
</evidence>
<dbReference type="Gene3D" id="1.20.58.90">
    <property type="match status" value="1"/>
</dbReference>
<dbReference type="InterPro" id="IPR010989">
    <property type="entry name" value="SNARE"/>
</dbReference>
<name>A0ABR2RXK6_9ROSI</name>
<dbReference type="Proteomes" id="UP001396334">
    <property type="component" value="Unassembled WGS sequence"/>
</dbReference>
<dbReference type="PANTHER" id="PTHR34949:SF3">
    <property type="entry name" value="OS08G0244100 PROTEIN"/>
    <property type="match status" value="1"/>
</dbReference>
<evidence type="ECO:0000256" key="4">
    <source>
        <dbReference type="SAM" id="Phobius"/>
    </source>
</evidence>
<feature type="transmembrane region" description="Helical" evidence="4">
    <location>
        <begin position="271"/>
        <end position="293"/>
    </location>
</feature>
<accession>A0ABR2RXK6</accession>
<dbReference type="CDD" id="cd21442">
    <property type="entry name" value="SNARE_NTD_STX6-like"/>
    <property type="match status" value="1"/>
</dbReference>
<feature type="domain" description="Syntaxin 6/10/61 N-terminal" evidence="5">
    <location>
        <begin position="12"/>
        <end position="104"/>
    </location>
</feature>
<keyword evidence="1" id="KW-0653">Protein transport</keyword>
<keyword evidence="1" id="KW-0813">Transport</keyword>
<sequence>MVANSFDLWQKDAFFSAAEEVQESADVMESAYRMWIKEKREGLEAEDSAELCRELQTALGTAKWQLEEFERAIRLSHGHRTDDVTATRHKQFIAAIESQISRVEAAFKEAFSEEGKQPLRWVNLDEEECDDLAIFLSGTSPTLPAPAKNTLSENCHRTDSDFNATYDGETSGRVDDGRTTGTRKTWSSPNFGALRIVIADEYDSRSQVRSGIESTPKEKGSKHFFRKQMCRDLPQARGAFNLFYQRSGSVGGLLRHLQSPVHLQFSCSLQLTLALLIAIFLIAKVHFVNVVSVHYSGGTMKMQESGITAFCALCELRASGWLRCAVDQDKEVLDFPRLFGLSSGVVKISSSSLFPGLFSRSG</sequence>
<dbReference type="PANTHER" id="PTHR34949">
    <property type="entry name" value="OS05G0443700 PROTEIN"/>
    <property type="match status" value="1"/>
</dbReference>
<evidence type="ECO:0000313" key="7">
    <source>
        <dbReference type="Proteomes" id="UP001396334"/>
    </source>
</evidence>
<evidence type="ECO:0000256" key="3">
    <source>
        <dbReference type="SAM" id="MobiDB-lite"/>
    </source>
</evidence>
<keyword evidence="4" id="KW-1133">Transmembrane helix</keyword>
<feature type="region of interest" description="Disordered" evidence="3">
    <location>
        <begin position="162"/>
        <end position="181"/>
    </location>
</feature>
<evidence type="ECO:0000259" key="5">
    <source>
        <dbReference type="Pfam" id="PF09177"/>
    </source>
</evidence>
<keyword evidence="7" id="KW-1185">Reference proteome</keyword>
<gene>
    <name evidence="6" type="ORF">V6N11_000732</name>
</gene>
<comment type="caution">
    <text evidence="6">The sequence shown here is derived from an EMBL/GenBank/DDBJ whole genome shotgun (WGS) entry which is preliminary data.</text>
</comment>
<dbReference type="EMBL" id="JBBPBN010000019">
    <property type="protein sequence ID" value="KAK9017727.1"/>
    <property type="molecule type" value="Genomic_DNA"/>
</dbReference>
<comment type="subcellular location">
    <subcellularLocation>
        <location evidence="2">Endomembrane system</location>
        <topology evidence="2">Single-pass type IV membrane protein</topology>
    </subcellularLocation>
</comment>
<evidence type="ECO:0000256" key="1">
    <source>
        <dbReference type="ARBA" id="ARBA00022927"/>
    </source>
</evidence>
<organism evidence="6 7">
    <name type="scientific">Hibiscus sabdariffa</name>
    <name type="common">roselle</name>
    <dbReference type="NCBI Taxonomy" id="183260"/>
    <lineage>
        <taxon>Eukaryota</taxon>
        <taxon>Viridiplantae</taxon>
        <taxon>Streptophyta</taxon>
        <taxon>Embryophyta</taxon>
        <taxon>Tracheophyta</taxon>
        <taxon>Spermatophyta</taxon>
        <taxon>Magnoliopsida</taxon>
        <taxon>eudicotyledons</taxon>
        <taxon>Gunneridae</taxon>
        <taxon>Pentapetalae</taxon>
        <taxon>rosids</taxon>
        <taxon>malvids</taxon>
        <taxon>Malvales</taxon>
        <taxon>Malvaceae</taxon>
        <taxon>Malvoideae</taxon>
        <taxon>Hibiscus</taxon>
    </lineage>
</organism>
<evidence type="ECO:0000256" key="2">
    <source>
        <dbReference type="ARBA" id="ARBA00046280"/>
    </source>
</evidence>
<keyword evidence="4" id="KW-0812">Transmembrane</keyword>
<protein>
    <recommendedName>
        <fullName evidence="5">Syntaxin 6/10/61 N-terminal domain-containing protein</fullName>
    </recommendedName>
</protein>
<dbReference type="InterPro" id="IPR015260">
    <property type="entry name" value="Syntaxin-6/10/61_N"/>
</dbReference>
<dbReference type="Pfam" id="PF09177">
    <property type="entry name" value="STX6_10_61_N"/>
    <property type="match status" value="1"/>
</dbReference>
<reference evidence="6 7" key="1">
    <citation type="journal article" date="2024" name="G3 (Bethesda)">
        <title>Genome assembly of Hibiscus sabdariffa L. provides insights into metabolisms of medicinal natural products.</title>
        <authorList>
            <person name="Kim T."/>
        </authorList>
    </citation>
    <scope>NUCLEOTIDE SEQUENCE [LARGE SCALE GENOMIC DNA]</scope>
    <source>
        <strain evidence="6">TK-2024</strain>
        <tissue evidence="6">Old leaves</tissue>
    </source>
</reference>